<evidence type="ECO:0000313" key="3">
    <source>
        <dbReference type="EMBL" id="GFT64310.1"/>
    </source>
</evidence>
<dbReference type="OrthoDB" id="49605at2759"/>
<dbReference type="SUPFAM" id="SSF143503">
    <property type="entry name" value="PUG domain-like"/>
    <property type="match status" value="1"/>
</dbReference>
<dbReference type="InterPro" id="IPR018997">
    <property type="entry name" value="PUB_domain"/>
</dbReference>
<evidence type="ECO:0000259" key="2">
    <source>
        <dbReference type="Pfam" id="PF09409"/>
    </source>
</evidence>
<feature type="domain" description="PUB" evidence="2">
    <location>
        <begin position="22"/>
        <end position="83"/>
    </location>
</feature>
<dbReference type="InterPro" id="IPR036339">
    <property type="entry name" value="PUB-like_dom_sf"/>
</dbReference>
<accession>A0A8X6PEQ7</accession>
<dbReference type="Gene3D" id="1.20.58.2190">
    <property type="match status" value="1"/>
</dbReference>
<dbReference type="Proteomes" id="UP000887013">
    <property type="component" value="Unassembled WGS sequence"/>
</dbReference>
<dbReference type="EMBL" id="BMAW01114999">
    <property type="protein sequence ID" value="GFT64310.1"/>
    <property type="molecule type" value="Genomic_DNA"/>
</dbReference>
<dbReference type="CDD" id="cd09212">
    <property type="entry name" value="PUB"/>
    <property type="match status" value="1"/>
</dbReference>
<organism evidence="3 4">
    <name type="scientific">Nephila pilipes</name>
    <name type="common">Giant wood spider</name>
    <name type="synonym">Nephila maculata</name>
    <dbReference type="NCBI Taxonomy" id="299642"/>
    <lineage>
        <taxon>Eukaryota</taxon>
        <taxon>Metazoa</taxon>
        <taxon>Ecdysozoa</taxon>
        <taxon>Arthropoda</taxon>
        <taxon>Chelicerata</taxon>
        <taxon>Arachnida</taxon>
        <taxon>Araneae</taxon>
        <taxon>Araneomorphae</taxon>
        <taxon>Entelegynae</taxon>
        <taxon>Araneoidea</taxon>
        <taxon>Nephilidae</taxon>
        <taxon>Nephila</taxon>
    </lineage>
</organism>
<feature type="compositionally biased region" description="Basic residues" evidence="1">
    <location>
        <begin position="174"/>
        <end position="184"/>
    </location>
</feature>
<name>A0A8X6PEQ7_NEPPI</name>
<evidence type="ECO:0000313" key="4">
    <source>
        <dbReference type="Proteomes" id="UP000887013"/>
    </source>
</evidence>
<evidence type="ECO:0000256" key="1">
    <source>
        <dbReference type="SAM" id="MobiDB-lite"/>
    </source>
</evidence>
<dbReference type="AlphaFoldDB" id="A0A8X6PEQ7"/>
<proteinExistence type="predicted"/>
<dbReference type="Pfam" id="PF09409">
    <property type="entry name" value="PUB"/>
    <property type="match status" value="1"/>
</dbReference>
<comment type="caution">
    <text evidence="3">The sequence shown here is derived from an EMBL/GenBank/DDBJ whole genome shotgun (WGS) entry which is preliminary data.</text>
</comment>
<gene>
    <name evidence="3" type="primary">NCL1_33310</name>
    <name evidence="3" type="ORF">NPIL_446331</name>
</gene>
<keyword evidence="4" id="KW-1185">Reference proteome</keyword>
<reference evidence="3" key="1">
    <citation type="submission" date="2020-08" db="EMBL/GenBank/DDBJ databases">
        <title>Multicomponent nature underlies the extraordinary mechanical properties of spider dragline silk.</title>
        <authorList>
            <person name="Kono N."/>
            <person name="Nakamura H."/>
            <person name="Mori M."/>
            <person name="Yoshida Y."/>
            <person name="Ohtoshi R."/>
            <person name="Malay A.D."/>
            <person name="Moran D.A.P."/>
            <person name="Tomita M."/>
            <person name="Numata K."/>
            <person name="Arakawa K."/>
        </authorList>
    </citation>
    <scope>NUCLEOTIDE SEQUENCE</scope>
</reference>
<sequence length="184" mass="22037">MVDHDSLRRYLKNLITENDSKTARTAIETLLKMYRNILYNENDCHYRVIKCENESFNKNVWSLLPARQFMKKSGWINVQNRWVFTCDERLVEIIEILLKFRFIQPEEEWVTPAVEGKSKELLREEELRKQAGIERAKEIAAFQKDKKEREEIARGVKAEIKADTSRREQLQGCKPKHGNRRNWR</sequence>
<feature type="region of interest" description="Disordered" evidence="1">
    <location>
        <begin position="162"/>
        <end position="184"/>
    </location>
</feature>
<protein>
    <submittedName>
        <fullName evidence="3">PUB domain-containing protein</fullName>
    </submittedName>
</protein>